<dbReference type="InterPro" id="IPR003829">
    <property type="entry name" value="Pirin_N_dom"/>
</dbReference>
<dbReference type="GO" id="GO:0046872">
    <property type="term" value="F:metal ion binding"/>
    <property type="evidence" value="ECO:0007669"/>
    <property type="project" value="UniProtKB-KW"/>
</dbReference>
<feature type="binding site" evidence="2">
    <location>
        <position position="61"/>
    </location>
    <ligand>
        <name>Fe cation</name>
        <dbReference type="ChEBI" id="CHEBI:24875"/>
    </ligand>
</feature>
<dbReference type="RefSeq" id="WP_130410335.1">
    <property type="nucleotide sequence ID" value="NZ_SHKX01000001.1"/>
</dbReference>
<evidence type="ECO:0000313" key="6">
    <source>
        <dbReference type="EMBL" id="RZU48238.1"/>
    </source>
</evidence>
<proteinExistence type="inferred from homology"/>
<feature type="domain" description="Pirin N-terminal" evidence="4">
    <location>
        <begin position="34"/>
        <end position="127"/>
    </location>
</feature>
<dbReference type="Proteomes" id="UP000292423">
    <property type="component" value="Unassembled WGS sequence"/>
</dbReference>
<keyword evidence="2" id="KW-0408">Iron</keyword>
<comment type="cofactor">
    <cofactor evidence="2">
        <name>Fe cation</name>
        <dbReference type="ChEBI" id="CHEBI:24875"/>
    </cofactor>
    <text evidence="2">Binds 1 Fe cation per subunit.</text>
</comment>
<feature type="binding site" evidence="2">
    <location>
        <position position="105"/>
    </location>
    <ligand>
        <name>Fe cation</name>
        <dbReference type="ChEBI" id="CHEBI:24875"/>
    </ligand>
</feature>
<feature type="binding site" evidence="2">
    <location>
        <position position="107"/>
    </location>
    <ligand>
        <name>Fe cation</name>
        <dbReference type="ChEBI" id="CHEBI:24875"/>
    </ligand>
</feature>
<dbReference type="AlphaFoldDB" id="A0A4Q7ZC85"/>
<dbReference type="Pfam" id="PF02678">
    <property type="entry name" value="Pirin"/>
    <property type="match status" value="1"/>
</dbReference>
<organism evidence="6 7">
    <name type="scientific">Fluviicoccus keumensis</name>
    <dbReference type="NCBI Taxonomy" id="1435465"/>
    <lineage>
        <taxon>Bacteria</taxon>
        <taxon>Pseudomonadati</taxon>
        <taxon>Pseudomonadota</taxon>
        <taxon>Gammaproteobacteria</taxon>
        <taxon>Moraxellales</taxon>
        <taxon>Moraxellaceae</taxon>
        <taxon>Fluviicoccus</taxon>
    </lineage>
</organism>
<dbReference type="InterPro" id="IPR012093">
    <property type="entry name" value="Pirin"/>
</dbReference>
<gene>
    <name evidence="6" type="ORF">EV700_0029</name>
</gene>
<feature type="binding site" evidence="2">
    <location>
        <position position="63"/>
    </location>
    <ligand>
        <name>Fe cation</name>
        <dbReference type="ChEBI" id="CHEBI:24875"/>
    </ligand>
</feature>
<evidence type="ECO:0000256" key="3">
    <source>
        <dbReference type="RuleBase" id="RU003457"/>
    </source>
</evidence>
<dbReference type="PANTHER" id="PTHR43594:SF1">
    <property type="entry name" value="QUERCETIN 2,3-DIOXYGENASE PA2418-RELATED"/>
    <property type="match status" value="1"/>
</dbReference>
<feature type="domain" description="Pirin C-terminal" evidence="5">
    <location>
        <begin position="180"/>
        <end position="280"/>
    </location>
</feature>
<dbReference type="SUPFAM" id="SSF51182">
    <property type="entry name" value="RmlC-like cupins"/>
    <property type="match status" value="1"/>
</dbReference>
<dbReference type="InterPro" id="IPR011051">
    <property type="entry name" value="RmlC_Cupin_sf"/>
</dbReference>
<evidence type="ECO:0000313" key="7">
    <source>
        <dbReference type="Proteomes" id="UP000292423"/>
    </source>
</evidence>
<evidence type="ECO:0000256" key="2">
    <source>
        <dbReference type="PIRSR" id="PIRSR006232-1"/>
    </source>
</evidence>
<dbReference type="Gene3D" id="2.60.120.10">
    <property type="entry name" value="Jelly Rolls"/>
    <property type="match status" value="2"/>
</dbReference>
<evidence type="ECO:0000259" key="4">
    <source>
        <dbReference type="Pfam" id="PF02678"/>
    </source>
</evidence>
<dbReference type="PIRSF" id="PIRSF006232">
    <property type="entry name" value="Pirin"/>
    <property type="match status" value="1"/>
</dbReference>
<sequence>MKSLAFIHRTDGRSAVADFSPVTSVLSWYDLGGTTSPFLLLDHIGPGRLLPGSPLRGVHEHPHRGFETVTIVHDGELEHRDSSGGGGLIGPGDVQWMTAARGVVHRELFSEGFRQHGGRFEMIQLWVNLPAKDKLGDPRYQNLSRADIPVVELETGSVRVIAGEFQGVRGPALTHTRMNVLDVRLPSDREAVFATEDGDTALVYLLSGRLAFGDEPMEEGGLAVMGQHGAGFTVKALEDCRLLVLSGARIDEPINGHGPFVMNTYEEVLQAYEDFKAGKLAG</sequence>
<reference evidence="6 7" key="1">
    <citation type="submission" date="2019-02" db="EMBL/GenBank/DDBJ databases">
        <title>Genomic Encyclopedia of Type Strains, Phase IV (KMG-IV): sequencing the most valuable type-strain genomes for metagenomic binning, comparative biology and taxonomic classification.</title>
        <authorList>
            <person name="Goeker M."/>
        </authorList>
    </citation>
    <scope>NUCLEOTIDE SEQUENCE [LARGE SCALE GENOMIC DNA]</scope>
    <source>
        <strain evidence="6 7">DSM 105135</strain>
    </source>
</reference>
<dbReference type="OrthoDB" id="9780903at2"/>
<accession>A0A4Q7ZC85</accession>
<dbReference type="EMBL" id="SHKX01000001">
    <property type="protein sequence ID" value="RZU48238.1"/>
    <property type="molecule type" value="Genomic_DNA"/>
</dbReference>
<dbReference type="InterPro" id="IPR014710">
    <property type="entry name" value="RmlC-like_jellyroll"/>
</dbReference>
<keyword evidence="2" id="KW-0479">Metal-binding</keyword>
<dbReference type="CDD" id="cd02247">
    <property type="entry name" value="cupin_pirin_C"/>
    <property type="match status" value="1"/>
</dbReference>
<evidence type="ECO:0000256" key="1">
    <source>
        <dbReference type="ARBA" id="ARBA00008416"/>
    </source>
</evidence>
<comment type="similarity">
    <text evidence="1 3">Belongs to the pirin family.</text>
</comment>
<keyword evidence="7" id="KW-1185">Reference proteome</keyword>
<comment type="caution">
    <text evidence="6">The sequence shown here is derived from an EMBL/GenBank/DDBJ whole genome shotgun (WGS) entry which is preliminary data.</text>
</comment>
<dbReference type="Pfam" id="PF05726">
    <property type="entry name" value="Pirin_C"/>
    <property type="match status" value="1"/>
</dbReference>
<dbReference type="InterPro" id="IPR053186">
    <property type="entry name" value="QDO-related"/>
</dbReference>
<protein>
    <recommendedName>
        <fullName evidence="8">Pirin N-terminal domain-containing protein</fullName>
    </recommendedName>
</protein>
<evidence type="ECO:0008006" key="8">
    <source>
        <dbReference type="Google" id="ProtNLM"/>
    </source>
</evidence>
<evidence type="ECO:0000259" key="5">
    <source>
        <dbReference type="Pfam" id="PF05726"/>
    </source>
</evidence>
<name>A0A4Q7ZC85_9GAMM</name>
<dbReference type="PANTHER" id="PTHR43594">
    <property type="entry name" value="QUERCETIN 2,3-DIOXYGENASE"/>
    <property type="match status" value="1"/>
</dbReference>
<dbReference type="InterPro" id="IPR008778">
    <property type="entry name" value="Pirin_C_dom"/>
</dbReference>